<feature type="binding site" evidence="6">
    <location>
        <begin position="141"/>
        <end position="142"/>
    </location>
    <ligand>
        <name>S-adenosyl-L-methionine</name>
        <dbReference type="ChEBI" id="CHEBI:59789"/>
    </ligand>
</feature>
<evidence type="ECO:0000313" key="7">
    <source>
        <dbReference type="EMBL" id="MFL1732514.1"/>
    </source>
</evidence>
<dbReference type="EMBL" id="JBJJXE010000007">
    <property type="protein sequence ID" value="MFL1732514.1"/>
    <property type="molecule type" value="Genomic_DNA"/>
</dbReference>
<dbReference type="RefSeq" id="WP_407069106.1">
    <property type="nucleotide sequence ID" value="NZ_JBJJXE010000007.1"/>
</dbReference>
<dbReference type="InterPro" id="IPR003682">
    <property type="entry name" value="rRNA_ssu_MeTfrase_G"/>
</dbReference>
<keyword evidence="1 6" id="KW-0963">Cytoplasm</keyword>
<accession>A0ABW8U5V4</accession>
<evidence type="ECO:0000256" key="1">
    <source>
        <dbReference type="ARBA" id="ARBA00022490"/>
    </source>
</evidence>
<keyword evidence="4 6" id="KW-0808">Transferase</keyword>
<dbReference type="InterPro" id="IPR029063">
    <property type="entry name" value="SAM-dependent_MTases_sf"/>
</dbReference>
<comment type="caution">
    <text evidence="7">The sequence shown here is derived from an EMBL/GenBank/DDBJ whole genome shotgun (WGS) entry which is preliminary data.</text>
</comment>
<feature type="binding site" evidence="6">
    <location>
        <position position="95"/>
    </location>
    <ligand>
        <name>S-adenosyl-L-methionine</name>
        <dbReference type="ChEBI" id="CHEBI:59789"/>
    </ligand>
</feature>
<dbReference type="PIRSF" id="PIRSF003078">
    <property type="entry name" value="GidB"/>
    <property type="match status" value="1"/>
</dbReference>
<comment type="catalytic activity">
    <reaction evidence="6">
        <text>guanosine(527) in 16S rRNA + S-adenosyl-L-methionine = N(7)-methylguanosine(527) in 16S rRNA + S-adenosyl-L-homocysteine</text>
        <dbReference type="Rhea" id="RHEA:42732"/>
        <dbReference type="Rhea" id="RHEA-COMP:10209"/>
        <dbReference type="Rhea" id="RHEA-COMP:10210"/>
        <dbReference type="ChEBI" id="CHEBI:57856"/>
        <dbReference type="ChEBI" id="CHEBI:59789"/>
        <dbReference type="ChEBI" id="CHEBI:74269"/>
        <dbReference type="ChEBI" id="CHEBI:74480"/>
        <dbReference type="EC" id="2.1.1.170"/>
    </reaction>
</comment>
<protein>
    <recommendedName>
        <fullName evidence="6">Ribosomal RNA small subunit methyltransferase G</fullName>
        <ecNumber evidence="6">2.1.1.170</ecNumber>
    </recommendedName>
    <alternativeName>
        <fullName evidence="6">16S rRNA 7-methylguanosine methyltransferase</fullName>
        <shortName evidence="6">16S rRNA m7G methyltransferase</shortName>
    </alternativeName>
</protein>
<dbReference type="Gene3D" id="3.40.50.150">
    <property type="entry name" value="Vaccinia Virus protein VP39"/>
    <property type="match status" value="1"/>
</dbReference>
<evidence type="ECO:0000313" key="8">
    <source>
        <dbReference type="Proteomes" id="UP001624684"/>
    </source>
</evidence>
<evidence type="ECO:0000256" key="6">
    <source>
        <dbReference type="HAMAP-Rule" id="MF_00074"/>
    </source>
</evidence>
<evidence type="ECO:0000256" key="5">
    <source>
        <dbReference type="ARBA" id="ARBA00022691"/>
    </source>
</evidence>
<dbReference type="PANTHER" id="PTHR31760:SF0">
    <property type="entry name" value="S-ADENOSYL-L-METHIONINE-DEPENDENT METHYLTRANSFERASES SUPERFAMILY PROTEIN"/>
    <property type="match status" value="1"/>
</dbReference>
<gene>
    <name evidence="6 7" type="primary">rsmG</name>
    <name evidence="7" type="ORF">ACJHVH_05840</name>
</gene>
<dbReference type="CDD" id="cd02440">
    <property type="entry name" value="AdoMet_MTases"/>
    <property type="match status" value="1"/>
</dbReference>
<dbReference type="HAMAP" id="MF_00074">
    <property type="entry name" value="16SrRNA_methyltr_G"/>
    <property type="match status" value="1"/>
</dbReference>
<comment type="similarity">
    <text evidence="6">Belongs to the methyltransferase superfamily. RNA methyltransferase RsmG family.</text>
</comment>
<comment type="subcellular location">
    <subcellularLocation>
        <location evidence="6">Cytoplasm</location>
    </subcellularLocation>
</comment>
<keyword evidence="3 6" id="KW-0489">Methyltransferase</keyword>
<dbReference type="Pfam" id="PF02527">
    <property type="entry name" value="GidB"/>
    <property type="match status" value="1"/>
</dbReference>
<evidence type="ECO:0000256" key="4">
    <source>
        <dbReference type="ARBA" id="ARBA00022679"/>
    </source>
</evidence>
<evidence type="ECO:0000256" key="3">
    <source>
        <dbReference type="ARBA" id="ARBA00022603"/>
    </source>
</evidence>
<dbReference type="SUPFAM" id="SSF53335">
    <property type="entry name" value="S-adenosyl-L-methionine-dependent methyltransferases"/>
    <property type="match status" value="1"/>
</dbReference>
<dbReference type="GO" id="GO:0008168">
    <property type="term" value="F:methyltransferase activity"/>
    <property type="evidence" value="ECO:0007669"/>
    <property type="project" value="UniProtKB-KW"/>
</dbReference>
<keyword evidence="2 6" id="KW-0698">rRNA processing</keyword>
<dbReference type="Proteomes" id="UP001624684">
    <property type="component" value="Unassembled WGS sequence"/>
</dbReference>
<reference evidence="7 8" key="1">
    <citation type="submission" date="2024-11" db="EMBL/GenBank/DDBJ databases">
        <title>First Report of Moraxella oculi in Brazil in an Infectious Bovine Keratoconjunctivitis Outbreak.</title>
        <authorList>
            <person name="Carvalho C.V."/>
            <person name="Domingues R."/>
            <person name="Coutinho C."/>
            <person name="Honorio N.T.B.S."/>
            <person name="Faza D.R.L.R."/>
            <person name="Carvalho W.A."/>
            <person name="Machado A.B.F."/>
            <person name="Martins M.F."/>
            <person name="Gaspar E.B."/>
        </authorList>
    </citation>
    <scope>NUCLEOTIDE SEQUENCE [LARGE SCALE GENOMIC DNA]</scope>
    <source>
        <strain evidence="7 8">2117LE</strain>
    </source>
</reference>
<sequence>MTYHKISAHADEFINELSQAQNELNLTFSKTQLSQLLRYLDNLLLWTKAYNLTAITEPRQAFIKHLLDCLAIISELPFGSQDKMRVLDIGTGAGLPSFIIAIMRPDWHITALDSNAKKIRFIRQMASELKVGNITPVASRIEEFEGEFDIITSRAFASLDDFVMLAKPYLKADGMLYAMKGKHPTADDLVNLTQWQTRIKSIEVPQLNDERCVVYLQRLKMPDDNAINKQCVMVKKD</sequence>
<dbReference type="GO" id="GO:0032259">
    <property type="term" value="P:methylation"/>
    <property type="evidence" value="ECO:0007669"/>
    <property type="project" value="UniProtKB-KW"/>
</dbReference>
<evidence type="ECO:0000256" key="2">
    <source>
        <dbReference type="ARBA" id="ARBA00022552"/>
    </source>
</evidence>
<comment type="caution">
    <text evidence="6">Lacks conserved residue(s) required for the propagation of feature annotation.</text>
</comment>
<keyword evidence="5 6" id="KW-0949">S-adenosyl-L-methionine</keyword>
<dbReference type="EC" id="2.1.1.170" evidence="6"/>
<dbReference type="NCBIfam" id="TIGR00138">
    <property type="entry name" value="rsmG_gidB"/>
    <property type="match status" value="1"/>
</dbReference>
<proteinExistence type="inferred from homology"/>
<name>A0ABW8U5V4_9GAMM</name>
<dbReference type="PANTHER" id="PTHR31760">
    <property type="entry name" value="S-ADENOSYL-L-METHIONINE-DEPENDENT METHYLTRANSFERASES SUPERFAMILY PROTEIN"/>
    <property type="match status" value="1"/>
</dbReference>
<feature type="binding site" evidence="6">
    <location>
        <position position="154"/>
    </location>
    <ligand>
        <name>S-adenosyl-L-methionine</name>
        <dbReference type="ChEBI" id="CHEBI:59789"/>
    </ligand>
</feature>
<feature type="binding site" evidence="6">
    <location>
        <position position="90"/>
    </location>
    <ligand>
        <name>S-adenosyl-L-methionine</name>
        <dbReference type="ChEBI" id="CHEBI:59789"/>
    </ligand>
</feature>
<organism evidence="7 8">
    <name type="scientific">Moraxella oculi</name>
    <dbReference type="NCBI Taxonomy" id="2940516"/>
    <lineage>
        <taxon>Bacteria</taxon>
        <taxon>Pseudomonadati</taxon>
        <taxon>Pseudomonadota</taxon>
        <taxon>Gammaproteobacteria</taxon>
        <taxon>Moraxellales</taxon>
        <taxon>Moraxellaceae</taxon>
        <taxon>Moraxella</taxon>
    </lineage>
</organism>
<keyword evidence="8" id="KW-1185">Reference proteome</keyword>
<comment type="function">
    <text evidence="6">Specifically methylates the N7 position of guanine in position 527 of 16S rRNA.</text>
</comment>